<gene>
    <name evidence="9" type="ORF">HRH59_06660</name>
</gene>
<dbReference type="GO" id="GO:0050361">
    <property type="term" value="F:tryptophan 2-monooxygenase activity"/>
    <property type="evidence" value="ECO:0007669"/>
    <property type="project" value="UniProtKB-EC"/>
</dbReference>
<dbReference type="Gene3D" id="3.90.660.10">
    <property type="match status" value="1"/>
</dbReference>
<evidence type="ECO:0000256" key="3">
    <source>
        <dbReference type="ARBA" id="ARBA00012535"/>
    </source>
</evidence>
<evidence type="ECO:0000259" key="8">
    <source>
        <dbReference type="Pfam" id="PF01593"/>
    </source>
</evidence>
<name>A0A7Y5AQK6_9GAMM</name>
<dbReference type="SUPFAM" id="SSF51905">
    <property type="entry name" value="FAD/NAD(P)-binding domain"/>
    <property type="match status" value="1"/>
</dbReference>
<reference evidence="9 10" key="1">
    <citation type="submission" date="2020-06" db="EMBL/GenBank/DDBJ databases">
        <title>Rheinheimera sp. nov., a marine bacterium isolated from coastal.</title>
        <authorList>
            <person name="Yu Q."/>
            <person name="Qi Y."/>
            <person name="Pu J."/>
        </authorList>
    </citation>
    <scope>NUCLEOTIDE SEQUENCE [LARGE SCALE GENOMIC DNA]</scope>
    <source>
        <strain evidence="9 10">YQF-2</strain>
    </source>
</reference>
<keyword evidence="10" id="KW-1185">Reference proteome</keyword>
<dbReference type="SUPFAM" id="SSF54373">
    <property type="entry name" value="FAD-linked reductases, C-terminal domain"/>
    <property type="match status" value="1"/>
</dbReference>
<comment type="catalytic activity">
    <reaction evidence="6">
        <text>L-tryptophan + O2 = indole-3-acetamide + CO2 + H2O</text>
        <dbReference type="Rhea" id="RHEA:16165"/>
        <dbReference type="ChEBI" id="CHEBI:15377"/>
        <dbReference type="ChEBI" id="CHEBI:15379"/>
        <dbReference type="ChEBI" id="CHEBI:16031"/>
        <dbReference type="ChEBI" id="CHEBI:16526"/>
        <dbReference type="ChEBI" id="CHEBI:57912"/>
        <dbReference type="EC" id="1.13.12.3"/>
    </reaction>
</comment>
<dbReference type="Gene3D" id="1.20.1440.240">
    <property type="match status" value="1"/>
</dbReference>
<comment type="pathway">
    <text evidence="1">Plant hormone metabolism; auxin biosynthesis.</text>
</comment>
<organism evidence="9 10">
    <name type="scientific">Rheinheimera lutimaris</name>
    <dbReference type="NCBI Taxonomy" id="2740584"/>
    <lineage>
        <taxon>Bacteria</taxon>
        <taxon>Pseudomonadati</taxon>
        <taxon>Pseudomonadota</taxon>
        <taxon>Gammaproteobacteria</taxon>
        <taxon>Chromatiales</taxon>
        <taxon>Chromatiaceae</taxon>
        <taxon>Rheinheimera</taxon>
    </lineage>
</organism>
<dbReference type="Proteomes" id="UP000523161">
    <property type="component" value="Unassembled WGS sequence"/>
</dbReference>
<keyword evidence="5" id="KW-0073">Auxin biosynthesis</keyword>
<dbReference type="InterPro" id="IPR050281">
    <property type="entry name" value="Flavin_monoamine_oxidase"/>
</dbReference>
<evidence type="ECO:0000256" key="7">
    <source>
        <dbReference type="SAM" id="SignalP"/>
    </source>
</evidence>
<feature type="signal peptide" evidence="7">
    <location>
        <begin position="1"/>
        <end position="30"/>
    </location>
</feature>
<evidence type="ECO:0000256" key="6">
    <source>
        <dbReference type="ARBA" id="ARBA00047321"/>
    </source>
</evidence>
<dbReference type="Pfam" id="PF01593">
    <property type="entry name" value="Amino_oxidase"/>
    <property type="match status" value="1"/>
</dbReference>
<dbReference type="InterPro" id="IPR036188">
    <property type="entry name" value="FAD/NAD-bd_sf"/>
</dbReference>
<accession>A0A7Y5AQK6</accession>
<evidence type="ECO:0000256" key="1">
    <source>
        <dbReference type="ARBA" id="ARBA00004814"/>
    </source>
</evidence>
<evidence type="ECO:0000256" key="5">
    <source>
        <dbReference type="ARBA" id="ARBA00023070"/>
    </source>
</evidence>
<comment type="caution">
    <text evidence="9">The sequence shown here is derived from an EMBL/GenBank/DDBJ whole genome shotgun (WGS) entry which is preliminary data.</text>
</comment>
<sequence length="534" mass="58208">MNNYLKAPLTRRQCLNLLAKAGGSSAVLHAAGLFGLTTTPLKASPVTLKPLAGQQRKILILGAGISGLTAAYELERAGYSCRIIEASHRVGGRVMTLRHGDFIDELGAPQICPFDAAPNLYFNAGAARIPAHHSAILHYCRTLGVDLQLFSNHNKNCYTQDDAVFGGKPLRIREYEADVRGFIGELLAKSAGAAATAELPFNAEDMEKFIDFAKAYGDLTADLRYRGSERAGYASGGITAPGVIKPTRPLADLLRSNFAAGAMHFAEIADQAPALMTPAGGMDNIVQAFLRQLTTDIQLNCQVTNIQLLPQGVAVTYLRQGEHHTEQADYCLNCIPAQLVSGIESNLPATYLAVMRRLGRGKLTKIGLQAKQRFWEQEDIYSGISWTNQDITQIWYPHHDAFKAKGILLGAYSWVPEISDRFAAMTHPQRIAAAIAQGTKVHANYAQYIESGVSVCWQRMNHMLGCGAVWSEELQKTGFAQLQAPAGNHYLIGDQLSMHPGWQEGAVRSAWHALADIERREATRGKKHSTGVMA</sequence>
<dbReference type="PANTHER" id="PTHR10742:SF410">
    <property type="entry name" value="LYSINE-SPECIFIC HISTONE DEMETHYLASE 2"/>
    <property type="match status" value="1"/>
</dbReference>
<keyword evidence="7" id="KW-0732">Signal</keyword>
<dbReference type="InterPro" id="IPR002937">
    <property type="entry name" value="Amino_oxidase"/>
</dbReference>
<feature type="domain" description="Amine oxidase" evidence="8">
    <location>
        <begin position="65"/>
        <end position="513"/>
    </location>
</feature>
<evidence type="ECO:0000256" key="4">
    <source>
        <dbReference type="ARBA" id="ARBA00017871"/>
    </source>
</evidence>
<protein>
    <recommendedName>
        <fullName evidence="4">Tryptophan 2-monooxygenase</fullName>
        <ecNumber evidence="3">1.13.12.3</ecNumber>
    </recommendedName>
</protein>
<dbReference type="GO" id="GO:0009851">
    <property type="term" value="P:auxin biosynthetic process"/>
    <property type="evidence" value="ECO:0007669"/>
    <property type="project" value="UniProtKB-KW"/>
</dbReference>
<comment type="similarity">
    <text evidence="2">Belongs to the tryptophan 2-monooxygenase family.</text>
</comment>
<evidence type="ECO:0000313" key="9">
    <source>
        <dbReference type="EMBL" id="NRQ42249.1"/>
    </source>
</evidence>
<proteinExistence type="inferred from homology"/>
<dbReference type="AlphaFoldDB" id="A0A7Y5AQK6"/>
<dbReference type="EMBL" id="JABSOD010000005">
    <property type="protein sequence ID" value="NRQ42249.1"/>
    <property type="molecule type" value="Genomic_DNA"/>
</dbReference>
<evidence type="ECO:0000313" key="10">
    <source>
        <dbReference type="Proteomes" id="UP000523161"/>
    </source>
</evidence>
<evidence type="ECO:0000256" key="2">
    <source>
        <dbReference type="ARBA" id="ARBA00005833"/>
    </source>
</evidence>
<dbReference type="EC" id="1.13.12.3" evidence="3"/>
<dbReference type="Gene3D" id="3.50.50.60">
    <property type="entry name" value="FAD/NAD(P)-binding domain"/>
    <property type="match status" value="1"/>
</dbReference>
<dbReference type="RefSeq" id="WP_173500491.1">
    <property type="nucleotide sequence ID" value="NZ_JABSOD010000005.1"/>
</dbReference>
<feature type="chain" id="PRO_5030971703" description="Tryptophan 2-monooxygenase" evidence="7">
    <location>
        <begin position="31"/>
        <end position="534"/>
    </location>
</feature>
<dbReference type="PANTHER" id="PTHR10742">
    <property type="entry name" value="FLAVIN MONOAMINE OXIDASE"/>
    <property type="match status" value="1"/>
</dbReference>